<organism evidence="6 7">
    <name type="scientific">Thermodesulfobacterium geofontis (strain OPF15)</name>
    <dbReference type="NCBI Taxonomy" id="795359"/>
    <lineage>
        <taxon>Bacteria</taxon>
        <taxon>Pseudomonadati</taxon>
        <taxon>Thermodesulfobacteriota</taxon>
        <taxon>Thermodesulfobacteria</taxon>
        <taxon>Thermodesulfobacteriales</taxon>
        <taxon>Thermodesulfobacteriaceae</taxon>
        <taxon>Thermodesulfobacterium</taxon>
    </lineage>
</organism>
<protein>
    <recommendedName>
        <fullName evidence="5">Probable membrane transporter protein</fullName>
    </recommendedName>
</protein>
<keyword evidence="5" id="KW-1003">Cell membrane</keyword>
<dbReference type="KEGG" id="top:TOPB45_0892"/>
<evidence type="ECO:0000256" key="3">
    <source>
        <dbReference type="ARBA" id="ARBA00022989"/>
    </source>
</evidence>
<dbReference type="EMBL" id="CP002829">
    <property type="protein sequence ID" value="AEH22990.1"/>
    <property type="molecule type" value="Genomic_DNA"/>
</dbReference>
<name>F8C5L1_THEGP</name>
<evidence type="ECO:0000256" key="1">
    <source>
        <dbReference type="ARBA" id="ARBA00004141"/>
    </source>
</evidence>
<sequence length="238" mass="26511">MENLVIVIGLAILSFISGMLGLGVAFSAIPFLGLFMQDLVHQVQPLSLLLNGVTAFLSALGFAKSGFVDWKKAIYLSFITTLSAPIGALIAQFINQNIIWVIYFLAVLYLAYRLFKPFKARKVVKENFKLVTILAIPISVLSGLLGVGPGFLLMPTLILCGFDPKKAAGINAFAVCPPSFFSTYPPFKLSPLESKFNLYFSNYRCYLFFSWCKGYQSLCSKWKNKANFWHLDRNSNSL</sequence>
<keyword evidence="7" id="KW-1185">Reference proteome</keyword>
<dbReference type="eggNOG" id="COG0730">
    <property type="taxonomic scope" value="Bacteria"/>
</dbReference>
<dbReference type="GO" id="GO:0005886">
    <property type="term" value="C:plasma membrane"/>
    <property type="evidence" value="ECO:0007669"/>
    <property type="project" value="UniProtKB-SubCell"/>
</dbReference>
<comment type="similarity">
    <text evidence="5">Belongs to the 4-toluene sulfonate uptake permease (TSUP) (TC 2.A.102) family.</text>
</comment>
<feature type="transmembrane region" description="Helical" evidence="5">
    <location>
        <begin position="98"/>
        <end position="115"/>
    </location>
</feature>
<dbReference type="PATRIC" id="fig|795359.3.peg.899"/>
<feature type="transmembrane region" description="Helical" evidence="5">
    <location>
        <begin position="74"/>
        <end position="92"/>
    </location>
</feature>
<evidence type="ECO:0000256" key="2">
    <source>
        <dbReference type="ARBA" id="ARBA00022692"/>
    </source>
</evidence>
<dbReference type="PANTHER" id="PTHR43483:SF3">
    <property type="entry name" value="MEMBRANE TRANSPORTER PROTEIN HI_0806-RELATED"/>
    <property type="match status" value="1"/>
</dbReference>
<dbReference type="Pfam" id="PF01925">
    <property type="entry name" value="TauE"/>
    <property type="match status" value="1"/>
</dbReference>
<feature type="transmembrane region" description="Helical" evidence="5">
    <location>
        <begin position="127"/>
        <end position="154"/>
    </location>
</feature>
<dbReference type="PANTHER" id="PTHR43483">
    <property type="entry name" value="MEMBRANE TRANSPORTER PROTEIN HI_0806-RELATED"/>
    <property type="match status" value="1"/>
</dbReference>
<accession>F8C5L1</accession>
<reference evidence="6 7" key="1">
    <citation type="journal article" date="2013" name="Genome Announc.">
        <title>Complete genome sequence of the hyperthermophilic sulfate-reducing bacterium Thermodesulfobacterium geofontis OPF15T.</title>
        <authorList>
            <person name="Elkins J.G."/>
            <person name="Hamilton-Brehm S.D."/>
            <person name="Lucas S."/>
            <person name="Han J."/>
            <person name="Lapidus A."/>
            <person name="Cheng J.F."/>
            <person name="Goodwin L.A."/>
            <person name="Pitluck S."/>
            <person name="Peters L."/>
            <person name="Mikhailova N."/>
            <person name="Davenport K.W."/>
            <person name="Detter J.C."/>
            <person name="Han C.S."/>
            <person name="Tapia R."/>
            <person name="Land M.L."/>
            <person name="Hauser L."/>
            <person name="Kyrpides N.C."/>
            <person name="Ivanova N.N."/>
            <person name="Pagani I."/>
            <person name="Bruce D."/>
            <person name="Woyke T."/>
            <person name="Cottingham R.W."/>
        </authorList>
    </citation>
    <scope>NUCLEOTIDE SEQUENCE [LARGE SCALE GENOMIC DNA]</scope>
    <source>
        <strain evidence="6 7">OPF15</strain>
    </source>
</reference>
<dbReference type="AlphaFoldDB" id="F8C5L1"/>
<keyword evidence="4 5" id="KW-0472">Membrane</keyword>
<dbReference type="STRING" id="795359.TOPB45_0892"/>
<keyword evidence="2 5" id="KW-0812">Transmembrane</keyword>
<dbReference type="HOGENOM" id="CLU_1165372_0_0_0"/>
<evidence type="ECO:0000256" key="5">
    <source>
        <dbReference type="RuleBase" id="RU363041"/>
    </source>
</evidence>
<comment type="subcellular location">
    <subcellularLocation>
        <location evidence="5">Cell membrane</location>
        <topology evidence="5">Multi-pass membrane protein</topology>
    </subcellularLocation>
    <subcellularLocation>
        <location evidence="1">Membrane</location>
        <topology evidence="1">Multi-pass membrane protein</topology>
    </subcellularLocation>
</comment>
<evidence type="ECO:0000313" key="6">
    <source>
        <dbReference type="EMBL" id="AEH22990.1"/>
    </source>
</evidence>
<dbReference type="RefSeq" id="WP_013909688.1">
    <property type="nucleotide sequence ID" value="NC_015682.1"/>
</dbReference>
<dbReference type="InterPro" id="IPR002781">
    <property type="entry name" value="TM_pro_TauE-like"/>
</dbReference>
<keyword evidence="3 5" id="KW-1133">Transmembrane helix</keyword>
<evidence type="ECO:0000313" key="7">
    <source>
        <dbReference type="Proteomes" id="UP000006583"/>
    </source>
</evidence>
<feature type="transmembrane region" description="Helical" evidence="5">
    <location>
        <begin position="43"/>
        <end position="62"/>
    </location>
</feature>
<dbReference type="Proteomes" id="UP000006583">
    <property type="component" value="Chromosome"/>
</dbReference>
<evidence type="ECO:0000256" key="4">
    <source>
        <dbReference type="ARBA" id="ARBA00023136"/>
    </source>
</evidence>
<gene>
    <name evidence="6" type="ordered locus">TOPB45_0892</name>
</gene>
<proteinExistence type="inferred from homology"/>